<evidence type="ECO:0000313" key="2">
    <source>
        <dbReference type="Proteomes" id="UP000296049"/>
    </source>
</evidence>
<feature type="non-terminal residue" evidence="1">
    <location>
        <position position="1"/>
    </location>
</feature>
<protein>
    <submittedName>
        <fullName evidence="1">Uncharacterized protein</fullName>
    </submittedName>
</protein>
<keyword evidence="2" id="KW-1185">Reference proteome</keyword>
<dbReference type="AlphaFoldDB" id="R0JK13"/>
<organism evidence="1 2">
    <name type="scientific">Anas platyrhynchos</name>
    <name type="common">Mallard</name>
    <name type="synonym">Anas boschas</name>
    <dbReference type="NCBI Taxonomy" id="8839"/>
    <lineage>
        <taxon>Eukaryota</taxon>
        <taxon>Metazoa</taxon>
        <taxon>Chordata</taxon>
        <taxon>Craniata</taxon>
        <taxon>Vertebrata</taxon>
        <taxon>Euteleostomi</taxon>
        <taxon>Archelosauria</taxon>
        <taxon>Archosauria</taxon>
        <taxon>Dinosauria</taxon>
        <taxon>Saurischia</taxon>
        <taxon>Theropoda</taxon>
        <taxon>Coelurosauria</taxon>
        <taxon>Aves</taxon>
        <taxon>Neognathae</taxon>
        <taxon>Galloanserae</taxon>
        <taxon>Anseriformes</taxon>
        <taxon>Anatidae</taxon>
        <taxon>Anatinae</taxon>
        <taxon>Anas</taxon>
    </lineage>
</organism>
<proteinExistence type="predicted"/>
<name>R0JK13_ANAPL</name>
<dbReference type="EMBL" id="KB743713">
    <property type="protein sequence ID" value="EOA97351.1"/>
    <property type="molecule type" value="Genomic_DNA"/>
</dbReference>
<evidence type="ECO:0000313" key="1">
    <source>
        <dbReference type="EMBL" id="EOA97351.1"/>
    </source>
</evidence>
<sequence>EQLYLHPALCSQPSAAPEHALLRQLLLTAASHCTPHELCS</sequence>
<dbReference type="Proteomes" id="UP000296049">
    <property type="component" value="Unassembled WGS sequence"/>
</dbReference>
<feature type="non-terminal residue" evidence="1">
    <location>
        <position position="40"/>
    </location>
</feature>
<reference evidence="2" key="1">
    <citation type="journal article" date="2013" name="Nat. Genet.">
        <title>The duck genome and transcriptome provide insight into an avian influenza virus reservoir species.</title>
        <authorList>
            <person name="Huang Y."/>
            <person name="Li Y."/>
            <person name="Burt D.W."/>
            <person name="Chen H."/>
            <person name="Zhang Y."/>
            <person name="Qian W."/>
            <person name="Kim H."/>
            <person name="Gan S."/>
            <person name="Zhao Y."/>
            <person name="Li J."/>
            <person name="Yi K."/>
            <person name="Feng H."/>
            <person name="Zhu P."/>
            <person name="Li B."/>
            <person name="Liu Q."/>
            <person name="Fairley S."/>
            <person name="Magor K.E."/>
            <person name="Du Z."/>
            <person name="Hu X."/>
            <person name="Goodman L."/>
            <person name="Tafer H."/>
            <person name="Vignal A."/>
            <person name="Lee T."/>
            <person name="Kim K.W."/>
            <person name="Sheng Z."/>
            <person name="An Y."/>
            <person name="Searle S."/>
            <person name="Herrero J."/>
            <person name="Groenen M.A."/>
            <person name="Crooijmans R.P."/>
            <person name="Faraut T."/>
            <person name="Cai Q."/>
            <person name="Webster R.G."/>
            <person name="Aldridge J.R."/>
            <person name="Warren W.C."/>
            <person name="Bartschat S."/>
            <person name="Kehr S."/>
            <person name="Marz M."/>
            <person name="Stadler P.F."/>
            <person name="Smith J."/>
            <person name="Kraus R.H."/>
            <person name="Zhao Y."/>
            <person name="Ren L."/>
            <person name="Fei J."/>
            <person name="Morisson M."/>
            <person name="Kaiser P."/>
            <person name="Griffin D.K."/>
            <person name="Rao M."/>
            <person name="Pitel F."/>
            <person name="Wang J."/>
            <person name="Li N."/>
        </authorList>
    </citation>
    <scope>NUCLEOTIDE SEQUENCE [LARGE SCALE GENOMIC DNA]</scope>
</reference>
<accession>R0JK13</accession>
<gene>
    <name evidence="1" type="ORF">Anapl_03840</name>
</gene>